<comment type="caution">
    <text evidence="3">The sequence shown here is derived from an EMBL/GenBank/DDBJ whole genome shotgun (WGS) entry which is preliminary data.</text>
</comment>
<dbReference type="Gene3D" id="3.40.50.1820">
    <property type="entry name" value="alpha/beta hydrolase"/>
    <property type="match status" value="1"/>
</dbReference>
<dbReference type="InterPro" id="IPR029058">
    <property type="entry name" value="AB_hydrolase_fold"/>
</dbReference>
<dbReference type="Proteomes" id="UP000571950">
    <property type="component" value="Unassembled WGS sequence"/>
</dbReference>
<protein>
    <submittedName>
        <fullName evidence="3">Pimeloyl-ACP methyl ester carboxylesterase</fullName>
    </submittedName>
</protein>
<dbReference type="SUPFAM" id="SSF53474">
    <property type="entry name" value="alpha/beta-Hydrolases"/>
    <property type="match status" value="2"/>
</dbReference>
<dbReference type="EMBL" id="JACIDT010000002">
    <property type="protein sequence ID" value="MBB3925144.1"/>
    <property type="molecule type" value="Genomic_DNA"/>
</dbReference>
<name>A0A7W6BFL7_9SPHN</name>
<sequence length="521" mass="56382">MTITRHFIRVGKRRVHYRKAGAGPTLLMVHQSPRSSAEYEPLMRKWAPHFTCIAPDTPGFGQSDPLPGDPDIEAFSTALIELMDALGIERTAAYGFHSGGIILVGAVKRHPDRFTALATGGYAVWTPEERAIFDKDYLPPFRPSAYGEHLTWLWNRILEQTWFFPWFDVRDGARISVAHDDPARVDAVVREMLDSGDAYRAGYGAVLRAPRDIPPADAPTVPVLIAAYDGDPLQAHIARLGPLPPSWRAEAVATPADLEEASLTHLLAAPALPCPPIAESGDGGFLPVTGNGFDGLIHWQGNRNADTVLIHAPGRSAELLRIEDALAIDLPGHGLSDDWRQDFTPGLDDWCAIVTAAIAGLCGAHAPAIIGEGHCALLAAAVARQAGASGWGAVDAHLPLPGQDRHWAERAIPDLTPDRHGSHLNAAWGAVRAGHFFWPWFEAKAANAIPFTPSAAAPEALAREHRSLIRARAGRALLGTLAAADRDALIAAAPPLTRWHRAEWARKRSDIWSPKNIQEGE</sequence>
<evidence type="ECO:0000313" key="4">
    <source>
        <dbReference type="Proteomes" id="UP000571950"/>
    </source>
</evidence>
<dbReference type="Pfam" id="PF00561">
    <property type="entry name" value="Abhydrolase_1"/>
    <property type="match status" value="1"/>
</dbReference>
<feature type="domain" description="AB hydrolase-1" evidence="2">
    <location>
        <begin position="24"/>
        <end position="119"/>
    </location>
</feature>
<proteinExistence type="predicted"/>
<dbReference type="GO" id="GO:0016787">
    <property type="term" value="F:hydrolase activity"/>
    <property type="evidence" value="ECO:0007669"/>
    <property type="project" value="UniProtKB-KW"/>
</dbReference>
<keyword evidence="4" id="KW-1185">Reference proteome</keyword>
<dbReference type="GO" id="GO:0016020">
    <property type="term" value="C:membrane"/>
    <property type="evidence" value="ECO:0007669"/>
    <property type="project" value="TreeGrafter"/>
</dbReference>
<reference evidence="3 4" key="1">
    <citation type="submission" date="2020-08" db="EMBL/GenBank/DDBJ databases">
        <title>Genomic Encyclopedia of Type Strains, Phase IV (KMG-IV): sequencing the most valuable type-strain genomes for metagenomic binning, comparative biology and taxonomic classification.</title>
        <authorList>
            <person name="Goeker M."/>
        </authorList>
    </citation>
    <scope>NUCLEOTIDE SEQUENCE [LARGE SCALE GENOMIC DNA]</scope>
    <source>
        <strain evidence="3 4">DSM 26189</strain>
    </source>
</reference>
<organism evidence="3 4">
    <name type="scientific">Sphingobium jiangsuense</name>
    <dbReference type="NCBI Taxonomy" id="870476"/>
    <lineage>
        <taxon>Bacteria</taxon>
        <taxon>Pseudomonadati</taxon>
        <taxon>Pseudomonadota</taxon>
        <taxon>Alphaproteobacteria</taxon>
        <taxon>Sphingomonadales</taxon>
        <taxon>Sphingomonadaceae</taxon>
        <taxon>Sphingobium</taxon>
    </lineage>
</organism>
<gene>
    <name evidence="3" type="ORF">GGR43_000845</name>
</gene>
<dbReference type="InterPro" id="IPR000073">
    <property type="entry name" value="AB_hydrolase_1"/>
</dbReference>
<accession>A0A7W6BFL7</accession>
<dbReference type="AlphaFoldDB" id="A0A7W6BFL7"/>
<evidence type="ECO:0000259" key="2">
    <source>
        <dbReference type="Pfam" id="PF00561"/>
    </source>
</evidence>
<evidence type="ECO:0000256" key="1">
    <source>
        <dbReference type="ARBA" id="ARBA00022801"/>
    </source>
</evidence>
<dbReference type="RefSeq" id="WP_188070690.1">
    <property type="nucleotide sequence ID" value="NZ_JACIDT010000002.1"/>
</dbReference>
<keyword evidence="1" id="KW-0378">Hydrolase</keyword>
<evidence type="ECO:0000313" key="3">
    <source>
        <dbReference type="EMBL" id="MBB3925144.1"/>
    </source>
</evidence>
<dbReference type="InterPro" id="IPR050266">
    <property type="entry name" value="AB_hydrolase_sf"/>
</dbReference>
<dbReference type="PANTHER" id="PTHR43798">
    <property type="entry name" value="MONOACYLGLYCEROL LIPASE"/>
    <property type="match status" value="1"/>
</dbReference>
<dbReference type="PANTHER" id="PTHR43798:SF31">
    <property type="entry name" value="AB HYDROLASE SUPERFAMILY PROTEIN YCLE"/>
    <property type="match status" value="1"/>
</dbReference>